<evidence type="ECO:0000313" key="2">
    <source>
        <dbReference type="Proteomes" id="UP000254893"/>
    </source>
</evidence>
<proteinExistence type="predicted"/>
<organism evidence="1 2">
    <name type="scientific">Sphingobacterium spiritivorum</name>
    <name type="common">Flavobacterium spiritivorum</name>
    <dbReference type="NCBI Taxonomy" id="258"/>
    <lineage>
        <taxon>Bacteria</taxon>
        <taxon>Pseudomonadati</taxon>
        <taxon>Bacteroidota</taxon>
        <taxon>Sphingobacteriia</taxon>
        <taxon>Sphingobacteriales</taxon>
        <taxon>Sphingobacteriaceae</taxon>
        <taxon>Sphingobacterium</taxon>
    </lineage>
</organism>
<accession>A0A380CQ50</accession>
<dbReference type="AlphaFoldDB" id="A0A380CQ50"/>
<dbReference type="InterPro" id="IPR016181">
    <property type="entry name" value="Acyl_CoA_acyltransferase"/>
</dbReference>
<dbReference type="SUPFAM" id="SSF55729">
    <property type="entry name" value="Acyl-CoA N-acyltransferases (Nat)"/>
    <property type="match status" value="1"/>
</dbReference>
<dbReference type="EMBL" id="UGYW01000002">
    <property type="protein sequence ID" value="SUJ26344.1"/>
    <property type="molecule type" value="Genomic_DNA"/>
</dbReference>
<dbReference type="RefSeq" id="WP_115171302.1">
    <property type="nucleotide sequence ID" value="NZ_UGYW01000002.1"/>
</dbReference>
<protein>
    <recommendedName>
        <fullName evidence="3">N-acetyltransferase domain-containing protein</fullName>
    </recommendedName>
</protein>
<reference evidence="1 2" key="1">
    <citation type="submission" date="2018-06" db="EMBL/GenBank/DDBJ databases">
        <authorList>
            <consortium name="Pathogen Informatics"/>
            <person name="Doyle S."/>
        </authorList>
    </citation>
    <scope>NUCLEOTIDE SEQUENCE [LARGE SCALE GENOMIC DNA]</scope>
    <source>
        <strain evidence="1 2">NCTC11388</strain>
    </source>
</reference>
<evidence type="ECO:0000313" key="1">
    <source>
        <dbReference type="EMBL" id="SUJ26344.1"/>
    </source>
</evidence>
<dbReference type="Proteomes" id="UP000254893">
    <property type="component" value="Unassembled WGS sequence"/>
</dbReference>
<dbReference type="Gene3D" id="3.40.630.30">
    <property type="match status" value="1"/>
</dbReference>
<sequence length="171" mass="19654">MKIITKFVIATEQNIEKLSMLAKDISTEKFSSVVEEQQLRTYLAANFNEKHLLKEVNSLSNQWLMVNVDDRPAGFARITSKGIRPDRCSSKRMIRIADFGILKAYANTTASDSLLQKCLVLCRSYDSIWIAEYVEDSLKEYFERNAFITLHNNGEHEGLPLPSVYMLREQP</sequence>
<evidence type="ECO:0008006" key="3">
    <source>
        <dbReference type="Google" id="ProtNLM"/>
    </source>
</evidence>
<name>A0A380CQ50_SPHSI</name>
<gene>
    <name evidence="1" type="ORF">NCTC11388_03932</name>
</gene>